<sequence>MIEVLAVLSLSAAAGMRIALPLLLIGLLYSDRLWANVPLLSALPPPLVLGMLVGWSLVELLLSKERLGQRWLQSIGLLFSPFVGAIVGITIARTAQLEGWMSIILGILGSLVALVIHLVQVGWFYRLKSVPLWVAFVQDFLCVALVLLAFDAPRQGGLIVLLLLWLAIRSSTAWRRWYRQQAGKGQKNPRRHKQDPD</sequence>
<evidence type="ECO:0000313" key="3">
    <source>
        <dbReference type="EMBL" id="MBW4661294.1"/>
    </source>
</evidence>
<keyword evidence="1" id="KW-1133">Transmembrane helix</keyword>
<keyword evidence="1" id="KW-0812">Transmembrane</keyword>
<dbReference type="InterPro" id="IPR025196">
    <property type="entry name" value="DUF4126"/>
</dbReference>
<name>A0A951UPW5_9CYAN</name>
<evidence type="ECO:0000259" key="2">
    <source>
        <dbReference type="Pfam" id="PF13548"/>
    </source>
</evidence>
<dbReference type="Proteomes" id="UP000757435">
    <property type="component" value="Unassembled WGS sequence"/>
</dbReference>
<feature type="transmembrane region" description="Helical" evidence="1">
    <location>
        <begin position="74"/>
        <end position="94"/>
    </location>
</feature>
<feature type="transmembrane region" description="Helical" evidence="1">
    <location>
        <begin position="156"/>
        <end position="174"/>
    </location>
</feature>
<protein>
    <submittedName>
        <fullName evidence="3">DUF4126 domain-containing protein</fullName>
    </submittedName>
</protein>
<dbReference type="AlphaFoldDB" id="A0A951UPW5"/>
<feature type="transmembrane region" description="Helical" evidence="1">
    <location>
        <begin position="100"/>
        <end position="125"/>
    </location>
</feature>
<proteinExistence type="predicted"/>
<evidence type="ECO:0000256" key="1">
    <source>
        <dbReference type="SAM" id="Phobius"/>
    </source>
</evidence>
<feature type="transmembrane region" description="Helical" evidence="1">
    <location>
        <begin position="43"/>
        <end position="62"/>
    </location>
</feature>
<dbReference type="EMBL" id="JAHHHD010000034">
    <property type="protein sequence ID" value="MBW4661294.1"/>
    <property type="molecule type" value="Genomic_DNA"/>
</dbReference>
<reference evidence="3" key="1">
    <citation type="submission" date="2021-05" db="EMBL/GenBank/DDBJ databases">
        <authorList>
            <person name="Pietrasiak N."/>
            <person name="Ward R."/>
            <person name="Stajich J.E."/>
            <person name="Kurbessoian T."/>
        </authorList>
    </citation>
    <scope>NUCLEOTIDE SEQUENCE</scope>
    <source>
        <strain evidence="3">UHER 2000/2452</strain>
    </source>
</reference>
<keyword evidence="1" id="KW-0472">Membrane</keyword>
<organism evidence="3 4">
    <name type="scientific">Drouetiella hepatica Uher 2000/2452</name>
    <dbReference type="NCBI Taxonomy" id="904376"/>
    <lineage>
        <taxon>Bacteria</taxon>
        <taxon>Bacillati</taxon>
        <taxon>Cyanobacteriota</taxon>
        <taxon>Cyanophyceae</taxon>
        <taxon>Oculatellales</taxon>
        <taxon>Oculatellaceae</taxon>
        <taxon>Drouetiella</taxon>
    </lineage>
</organism>
<accession>A0A951UPW5</accession>
<gene>
    <name evidence="3" type="ORF">KME15_21685</name>
</gene>
<dbReference type="Pfam" id="PF13548">
    <property type="entry name" value="DUF4126"/>
    <property type="match status" value="1"/>
</dbReference>
<comment type="caution">
    <text evidence="3">The sequence shown here is derived from an EMBL/GenBank/DDBJ whole genome shotgun (WGS) entry which is preliminary data.</text>
</comment>
<feature type="transmembrane region" description="Helical" evidence="1">
    <location>
        <begin position="132"/>
        <end position="150"/>
    </location>
</feature>
<evidence type="ECO:0000313" key="4">
    <source>
        <dbReference type="Proteomes" id="UP000757435"/>
    </source>
</evidence>
<feature type="domain" description="DUF4126" evidence="2">
    <location>
        <begin position="5"/>
        <end position="170"/>
    </location>
</feature>
<reference evidence="3" key="2">
    <citation type="journal article" date="2022" name="Microbiol. Resour. Announc.">
        <title>Metagenome Sequencing to Explore Phylogenomics of Terrestrial Cyanobacteria.</title>
        <authorList>
            <person name="Ward R.D."/>
            <person name="Stajich J.E."/>
            <person name="Johansen J.R."/>
            <person name="Huntemann M."/>
            <person name="Clum A."/>
            <person name="Foster B."/>
            <person name="Foster B."/>
            <person name="Roux S."/>
            <person name="Palaniappan K."/>
            <person name="Varghese N."/>
            <person name="Mukherjee S."/>
            <person name="Reddy T.B.K."/>
            <person name="Daum C."/>
            <person name="Copeland A."/>
            <person name="Chen I.A."/>
            <person name="Ivanova N.N."/>
            <person name="Kyrpides N.C."/>
            <person name="Shapiro N."/>
            <person name="Eloe-Fadrosh E.A."/>
            <person name="Pietrasiak N."/>
        </authorList>
    </citation>
    <scope>NUCLEOTIDE SEQUENCE</scope>
    <source>
        <strain evidence="3">UHER 2000/2452</strain>
    </source>
</reference>